<dbReference type="EMBL" id="PYAC01000002">
    <property type="protein sequence ID" value="RAO23339.1"/>
    <property type="molecule type" value="Genomic_DNA"/>
</dbReference>
<dbReference type="PANTHER" id="PTHR43581">
    <property type="entry name" value="ATP/GTP PHOSPHATASE"/>
    <property type="match status" value="1"/>
</dbReference>
<evidence type="ECO:0000259" key="1">
    <source>
        <dbReference type="SMART" id="SM00382"/>
    </source>
</evidence>
<organism evidence="2 3">
    <name type="scientific">Micromonospora noduli</name>
    <dbReference type="NCBI Taxonomy" id="709876"/>
    <lineage>
        <taxon>Bacteria</taxon>
        <taxon>Bacillati</taxon>
        <taxon>Actinomycetota</taxon>
        <taxon>Actinomycetes</taxon>
        <taxon>Micromonosporales</taxon>
        <taxon>Micromonosporaceae</taxon>
        <taxon>Micromonospora</taxon>
    </lineage>
</organism>
<dbReference type="SUPFAM" id="SSF52540">
    <property type="entry name" value="P-loop containing nucleoside triphosphate hydrolases"/>
    <property type="match status" value="1"/>
</dbReference>
<comment type="caution">
    <text evidence="2">The sequence shown here is derived from an EMBL/GenBank/DDBJ whole genome shotgun (WGS) entry which is preliminary data.</text>
</comment>
<dbReference type="RefSeq" id="WP_146766691.1">
    <property type="nucleotide sequence ID" value="NZ_PYAC01000002.1"/>
</dbReference>
<dbReference type="InterPro" id="IPR003959">
    <property type="entry name" value="ATPase_AAA_core"/>
</dbReference>
<feature type="domain" description="AAA+ ATPase" evidence="1">
    <location>
        <begin position="186"/>
        <end position="455"/>
    </location>
</feature>
<evidence type="ECO:0000313" key="2">
    <source>
        <dbReference type="EMBL" id="RAO23339.1"/>
    </source>
</evidence>
<gene>
    <name evidence="2" type="ORF">MED15_01179</name>
</gene>
<reference evidence="2 3" key="1">
    <citation type="submission" date="2018-03" db="EMBL/GenBank/DDBJ databases">
        <title>Defining the species Micromonospora saelicesensis and Micromonospora noduli under the framework of genomics.</title>
        <authorList>
            <person name="Riesco R."/>
            <person name="Trujillo M.E."/>
        </authorList>
    </citation>
    <scope>NUCLEOTIDE SEQUENCE [LARGE SCALE GENOMIC DNA]</scope>
    <source>
        <strain evidence="2 3">MED15</strain>
    </source>
</reference>
<dbReference type="Pfam" id="PF13304">
    <property type="entry name" value="AAA_21"/>
    <property type="match status" value="1"/>
</dbReference>
<name>A0ABX9D8L7_9ACTN</name>
<proteinExistence type="predicted"/>
<dbReference type="InterPro" id="IPR003593">
    <property type="entry name" value="AAA+_ATPase"/>
</dbReference>
<dbReference type="InterPro" id="IPR051396">
    <property type="entry name" value="Bact_Antivir_Def_Nuclease"/>
</dbReference>
<dbReference type="PANTHER" id="PTHR43581:SF2">
    <property type="entry name" value="EXCINUCLEASE ATPASE SUBUNIT"/>
    <property type="match status" value="1"/>
</dbReference>
<dbReference type="InterPro" id="IPR027417">
    <property type="entry name" value="P-loop_NTPase"/>
</dbReference>
<accession>A0ABX9D8L7</accession>
<protein>
    <submittedName>
        <fullName evidence="2">Protein ea59</fullName>
    </submittedName>
</protein>
<dbReference type="Gene3D" id="3.40.50.300">
    <property type="entry name" value="P-loop containing nucleotide triphosphate hydrolases"/>
    <property type="match status" value="1"/>
</dbReference>
<sequence length="520" mass="57443">MKFYVIYDYRDTPPALEYPAALLYWDKWDDYGFKTTYTLLIALDQNRLAEIGAVKILKDSQASGATPLSDSPFSHLDESYCSLGQSLSYYQSLKQLGDRYYPAILAGLKDIVYDPSIAQPFLAHRGFKDSLERFGSSVLAISDAAPLFREASVRLTGESVSMRFQTSVGGNQFQVPLVFNDVPEIPGRLNALIGYNGSGKTRLLANLAQVAHAGLTTRGDSTFVDKNGAFVEGHDFRFSSVIAVSYSAFDTFDVPGGHEEEREQLGRRGEVFGYVYAGLRSFADADADDAELSDTASEEPDRLKSIQEITADFEAALAATRHPSRGEPLKEVLAKVLSEASFLRLGVDLNSIHDVNFVQDVFARLSTGHKIVLNIAVQLVAHLGFRSLVLIDEPESHLHPPLLAALLRGINTALDIYDSYAVIATHSPVVLQEVPRRYVTILRRFDSVTIVEQPTDETFGENVGFLTKNVFNLNTSATDHHAVLRELARSHSLPEIEEMFGNPLSLPARAYVENIRRSIG</sequence>
<evidence type="ECO:0000313" key="3">
    <source>
        <dbReference type="Proteomes" id="UP000249045"/>
    </source>
</evidence>
<keyword evidence="3" id="KW-1185">Reference proteome</keyword>
<dbReference type="SMART" id="SM00382">
    <property type="entry name" value="AAA"/>
    <property type="match status" value="1"/>
</dbReference>
<dbReference type="Proteomes" id="UP000249045">
    <property type="component" value="Unassembled WGS sequence"/>
</dbReference>